<reference evidence="9 10" key="1">
    <citation type="submission" date="2017-05" db="EMBL/GenBank/DDBJ databases">
        <authorList>
            <person name="Song R."/>
            <person name="Chenine A.L."/>
            <person name="Ruprecht R.M."/>
        </authorList>
    </citation>
    <scope>NUCLEOTIDE SEQUENCE [LARGE SCALE GENOMIC DNA]</scope>
    <source>
        <strain evidence="9">SW32</strain>
    </source>
</reference>
<feature type="transmembrane region" description="Helical" evidence="7">
    <location>
        <begin position="157"/>
        <end position="182"/>
    </location>
</feature>
<comment type="similarity">
    <text evidence="7">Belongs to the binding-protein-dependent transport system permease family.</text>
</comment>
<proteinExistence type="inferred from homology"/>
<feature type="transmembrane region" description="Helical" evidence="7">
    <location>
        <begin position="109"/>
        <end position="136"/>
    </location>
</feature>
<keyword evidence="9" id="KW-0240">DNA-directed RNA polymerase</keyword>
<keyword evidence="10" id="KW-1185">Reference proteome</keyword>
<dbReference type="KEGG" id="kma:B9H00_08315"/>
<keyword evidence="3" id="KW-1003">Cell membrane</keyword>
<feature type="transmembrane region" description="Helical" evidence="7">
    <location>
        <begin position="232"/>
        <end position="253"/>
    </location>
</feature>
<keyword evidence="6 7" id="KW-0472">Membrane</keyword>
<feature type="transmembrane region" description="Helical" evidence="7">
    <location>
        <begin position="48"/>
        <end position="68"/>
    </location>
</feature>
<dbReference type="CDD" id="cd06261">
    <property type="entry name" value="TM_PBP2"/>
    <property type="match status" value="1"/>
</dbReference>
<evidence type="ECO:0000256" key="6">
    <source>
        <dbReference type="ARBA" id="ARBA00023136"/>
    </source>
</evidence>
<dbReference type="Proteomes" id="UP000194457">
    <property type="component" value="Chromosome"/>
</dbReference>
<dbReference type="InterPro" id="IPR050366">
    <property type="entry name" value="BP-dependent_transpt_permease"/>
</dbReference>
<organism evidence="9 10">
    <name type="scientific">Kushneria marisflavi</name>
    <dbReference type="NCBI Taxonomy" id="157779"/>
    <lineage>
        <taxon>Bacteria</taxon>
        <taxon>Pseudomonadati</taxon>
        <taxon>Pseudomonadota</taxon>
        <taxon>Gammaproteobacteria</taxon>
        <taxon>Oceanospirillales</taxon>
        <taxon>Halomonadaceae</taxon>
        <taxon>Kushneria</taxon>
    </lineage>
</organism>
<feature type="region of interest" description="Disordered" evidence="8">
    <location>
        <begin position="1"/>
        <end position="36"/>
    </location>
</feature>
<evidence type="ECO:0000256" key="5">
    <source>
        <dbReference type="ARBA" id="ARBA00022989"/>
    </source>
</evidence>
<evidence type="ECO:0000256" key="2">
    <source>
        <dbReference type="ARBA" id="ARBA00022448"/>
    </source>
</evidence>
<protein>
    <submittedName>
        <fullName evidence="9">DNA-directed RNA polymerase subunit alpha</fullName>
    </submittedName>
</protein>
<feature type="transmembrane region" description="Helical" evidence="7">
    <location>
        <begin position="274"/>
        <end position="296"/>
    </location>
</feature>
<evidence type="ECO:0000256" key="4">
    <source>
        <dbReference type="ARBA" id="ARBA00022692"/>
    </source>
</evidence>
<evidence type="ECO:0000313" key="9">
    <source>
        <dbReference type="EMBL" id="ART63053.1"/>
    </source>
</evidence>
<dbReference type="SUPFAM" id="SSF161098">
    <property type="entry name" value="MetI-like"/>
    <property type="match status" value="1"/>
</dbReference>
<name>A0A240UPQ5_9GAMM</name>
<dbReference type="PROSITE" id="PS50928">
    <property type="entry name" value="ABC_TM1"/>
    <property type="match status" value="1"/>
</dbReference>
<keyword evidence="5 7" id="KW-1133">Transmembrane helix</keyword>
<dbReference type="InterPro" id="IPR035906">
    <property type="entry name" value="MetI-like_sf"/>
</dbReference>
<dbReference type="GO" id="GO:0055085">
    <property type="term" value="P:transmembrane transport"/>
    <property type="evidence" value="ECO:0007669"/>
    <property type="project" value="InterPro"/>
</dbReference>
<evidence type="ECO:0000256" key="8">
    <source>
        <dbReference type="SAM" id="MobiDB-lite"/>
    </source>
</evidence>
<keyword evidence="2 7" id="KW-0813">Transport</keyword>
<keyword evidence="4 7" id="KW-0812">Transmembrane</keyword>
<dbReference type="AlphaFoldDB" id="A0A240UPQ5"/>
<dbReference type="PANTHER" id="PTHR43386:SF25">
    <property type="entry name" value="PEPTIDE ABC TRANSPORTER PERMEASE PROTEIN"/>
    <property type="match status" value="1"/>
</dbReference>
<dbReference type="InterPro" id="IPR000515">
    <property type="entry name" value="MetI-like"/>
</dbReference>
<accession>A0A240UPQ5</accession>
<dbReference type="Gene3D" id="1.10.3720.10">
    <property type="entry name" value="MetI-like"/>
    <property type="match status" value="1"/>
</dbReference>
<dbReference type="GO" id="GO:0005886">
    <property type="term" value="C:plasma membrane"/>
    <property type="evidence" value="ECO:0007669"/>
    <property type="project" value="UniProtKB-SubCell"/>
</dbReference>
<dbReference type="Pfam" id="PF00528">
    <property type="entry name" value="BPD_transp_1"/>
    <property type="match status" value="1"/>
</dbReference>
<evidence type="ECO:0000313" key="10">
    <source>
        <dbReference type="Proteomes" id="UP000194457"/>
    </source>
</evidence>
<gene>
    <name evidence="9" type="ORF">B9H00_08315</name>
</gene>
<dbReference type="EMBL" id="CP021358">
    <property type="protein sequence ID" value="ART63053.1"/>
    <property type="molecule type" value="Genomic_DNA"/>
</dbReference>
<keyword evidence="9" id="KW-0804">Transcription</keyword>
<evidence type="ECO:0000256" key="7">
    <source>
        <dbReference type="RuleBase" id="RU363032"/>
    </source>
</evidence>
<dbReference type="GO" id="GO:0000428">
    <property type="term" value="C:DNA-directed RNA polymerase complex"/>
    <property type="evidence" value="ECO:0007669"/>
    <property type="project" value="UniProtKB-KW"/>
</dbReference>
<sequence>MSETHAMPHRRQTSPAHQASHRRMSHGSRLPIATPARRNKPRLKLTRWIGLTLFGSWVLIAIVGPLLAPYPMGAFVSDEIYGGASAAHWLGTDYMGRDMLSRMLTGARYTVGLAVVAALLSSLVGAGFGMLAVLLPRWLEEGVRRIFDTLISIPSKMMALVMVSAFGTSIPLLIIAAVLSYAPGAFRISHSLATNLATLEYVQVAKTRGEGRFYIAAVEILPNMIQSVLTDMGMRFVFIVLLLSGMSFLGLGVQPPAADLGSLVRENIGGLSQGALAVVAPALAIGTLTIGANLLIDSLSNSRGSQKE</sequence>
<evidence type="ECO:0000256" key="1">
    <source>
        <dbReference type="ARBA" id="ARBA00004651"/>
    </source>
</evidence>
<comment type="subcellular location">
    <subcellularLocation>
        <location evidence="1 7">Cell membrane</location>
        <topology evidence="1 7">Multi-pass membrane protein</topology>
    </subcellularLocation>
</comment>
<evidence type="ECO:0000256" key="3">
    <source>
        <dbReference type="ARBA" id="ARBA00022475"/>
    </source>
</evidence>
<dbReference type="PANTHER" id="PTHR43386">
    <property type="entry name" value="OLIGOPEPTIDE TRANSPORT SYSTEM PERMEASE PROTEIN APPC"/>
    <property type="match status" value="1"/>
</dbReference>